<protein>
    <submittedName>
        <fullName evidence="2">Uncharacterized protein</fullName>
    </submittedName>
</protein>
<accession>A0AAU9J5L9</accession>
<reference evidence="2" key="1">
    <citation type="submission" date="2021-09" db="EMBL/GenBank/DDBJ databases">
        <authorList>
            <consortium name="AG Swart"/>
            <person name="Singh M."/>
            <person name="Singh A."/>
            <person name="Seah K."/>
            <person name="Emmerich C."/>
        </authorList>
    </citation>
    <scope>NUCLEOTIDE SEQUENCE</scope>
    <source>
        <strain evidence="2">ATCC30299</strain>
    </source>
</reference>
<feature type="region of interest" description="Disordered" evidence="1">
    <location>
        <begin position="83"/>
        <end position="102"/>
    </location>
</feature>
<evidence type="ECO:0000313" key="2">
    <source>
        <dbReference type="EMBL" id="CAG9321249.1"/>
    </source>
</evidence>
<keyword evidence="3" id="KW-1185">Reference proteome</keyword>
<dbReference type="AlphaFoldDB" id="A0AAU9J5L9"/>
<evidence type="ECO:0000256" key="1">
    <source>
        <dbReference type="SAM" id="MobiDB-lite"/>
    </source>
</evidence>
<gene>
    <name evidence="2" type="ORF">BSTOLATCC_MIC28536</name>
</gene>
<dbReference type="EMBL" id="CAJZBQ010000028">
    <property type="protein sequence ID" value="CAG9321249.1"/>
    <property type="molecule type" value="Genomic_DNA"/>
</dbReference>
<dbReference type="Proteomes" id="UP001162131">
    <property type="component" value="Unassembled WGS sequence"/>
</dbReference>
<sequence length="614" mass="71861">MELDIILSDFRVKYRLNEDKYFALRTWIRENNHIVMHYFHEFIDNNDIEGFKDWLYKNSTLQKGNNRNEFQERPKTREERFRMTQSQMGPREYNAASQVRPSTTRAERRGYHRFIQVVVEMESQGLLDQRDLGIIKALILKENLDVMKEFDNYFLHSISLNDLGVRLQKLADRLSLYMERPASPMPRKNELQILVDSLVKANLPCEEDIEILNKLITSENEFVFSAFDVFESDRDQEELVDSLMRAIQKFKKQDALETLPSTSFYPNPPPIESAPCKEDINPEFVLKIIQKTGIGKNWAPELKGVLKSLIQEESRILYKYFENFLKNEDKEALESYVKFLCNSYYQILVSQFFSHDEIKTIKLDKKANKVEILSIFETYENDGNTNKFINSLNTVLNNSEIPKVEIMNQVVQMIEEDENEGEIEAYSSFANILSQSSVLAPYRQALTQLYDNQDSELLEAIQTHQTDTGSIEEILLKIVQENSMLLDIDSKIQEIGSSRFTEEQVAHLQNLADEKDTTLLNVFEQYQITKNDEELISSLEVFIQRMPSVLQSEEEEFRKFIQENFDEPQQEKLLKMFQNQDSRLKSAIGLHDFASDKEVLVETLTFLIQSNEDL</sequence>
<organism evidence="2 3">
    <name type="scientific">Blepharisma stoltei</name>
    <dbReference type="NCBI Taxonomy" id="1481888"/>
    <lineage>
        <taxon>Eukaryota</taxon>
        <taxon>Sar</taxon>
        <taxon>Alveolata</taxon>
        <taxon>Ciliophora</taxon>
        <taxon>Postciliodesmatophora</taxon>
        <taxon>Heterotrichea</taxon>
        <taxon>Heterotrichida</taxon>
        <taxon>Blepharismidae</taxon>
        <taxon>Blepharisma</taxon>
    </lineage>
</organism>
<comment type="caution">
    <text evidence="2">The sequence shown here is derived from an EMBL/GenBank/DDBJ whole genome shotgun (WGS) entry which is preliminary data.</text>
</comment>
<evidence type="ECO:0000313" key="3">
    <source>
        <dbReference type="Proteomes" id="UP001162131"/>
    </source>
</evidence>
<name>A0AAU9J5L9_9CILI</name>
<proteinExistence type="predicted"/>